<dbReference type="AlphaFoldDB" id="A0A836YJ84"/>
<keyword evidence="3" id="KW-1185">Reference proteome</keyword>
<dbReference type="GeneID" id="94292475"/>
<sequence length="218" mass="24019">MIDQLMGAGLVQAADLLEFGFSIAELRAAGLNLSSPHHHTDQHAKGGMNTMPARRLSDNSSEVRRKRSWESEATQPQRQQDRRATPSLAVCDTATTALSTKASEVQPANRAVESSAFLSEKARAQSLRAARLVENSQHCVAQNCARSLTYEAMDDEEAAGAASKKRCNTALNFNGLDVAVVKEIAKQLQEEARNDAYVKSRSMREYMESRKDDNTPYM</sequence>
<evidence type="ECO:0000313" key="2">
    <source>
        <dbReference type="EMBL" id="KAG5510947.1"/>
    </source>
</evidence>
<gene>
    <name evidence="2" type="ORF">JKF63_06448</name>
</gene>
<proteinExistence type="predicted"/>
<reference evidence="2 3" key="1">
    <citation type="submission" date="2021-02" db="EMBL/GenBank/DDBJ databases">
        <title>Porcisia hertigi Genome sequencing and assembly.</title>
        <authorList>
            <person name="Almutairi H."/>
            <person name="Gatherer D."/>
        </authorList>
    </citation>
    <scope>NUCLEOTIDE SEQUENCE [LARGE SCALE GENOMIC DNA]</scope>
    <source>
        <strain evidence="2 3">C119</strain>
    </source>
</reference>
<feature type="region of interest" description="Disordered" evidence="1">
    <location>
        <begin position="34"/>
        <end position="88"/>
    </location>
</feature>
<protein>
    <submittedName>
        <fullName evidence="2">Uncharacterized protein</fullName>
    </submittedName>
</protein>
<dbReference type="KEGG" id="phet:94292475"/>
<dbReference type="EMBL" id="JAFJZO010000007">
    <property type="protein sequence ID" value="KAG5510947.1"/>
    <property type="molecule type" value="Genomic_DNA"/>
</dbReference>
<evidence type="ECO:0000313" key="3">
    <source>
        <dbReference type="Proteomes" id="UP000674318"/>
    </source>
</evidence>
<evidence type="ECO:0000256" key="1">
    <source>
        <dbReference type="SAM" id="MobiDB-lite"/>
    </source>
</evidence>
<accession>A0A836YJ84</accession>
<organism evidence="2 3">
    <name type="scientific">Porcisia hertigi</name>
    <dbReference type="NCBI Taxonomy" id="2761500"/>
    <lineage>
        <taxon>Eukaryota</taxon>
        <taxon>Discoba</taxon>
        <taxon>Euglenozoa</taxon>
        <taxon>Kinetoplastea</taxon>
        <taxon>Metakinetoplastina</taxon>
        <taxon>Trypanosomatida</taxon>
        <taxon>Trypanosomatidae</taxon>
        <taxon>Leishmaniinae</taxon>
        <taxon>Porcisia</taxon>
    </lineage>
</organism>
<comment type="caution">
    <text evidence="2">The sequence shown here is derived from an EMBL/GenBank/DDBJ whole genome shotgun (WGS) entry which is preliminary data.</text>
</comment>
<name>A0A836YJ84_9TRYP</name>
<dbReference type="Proteomes" id="UP000674318">
    <property type="component" value="Unassembled WGS sequence"/>
</dbReference>
<dbReference type="RefSeq" id="XP_067759419.1">
    <property type="nucleotide sequence ID" value="XM_067902398.1"/>
</dbReference>
<dbReference type="OrthoDB" id="266482at2759"/>